<dbReference type="Proteomes" id="UP000724584">
    <property type="component" value="Unassembled WGS sequence"/>
</dbReference>
<proteinExistence type="predicted"/>
<gene>
    <name evidence="1" type="ORF">F5144DRAFT_545711</name>
</gene>
<reference evidence="1 2" key="1">
    <citation type="journal article" date="2021" name="Nat. Commun.">
        <title>Genetic determinants of endophytism in the Arabidopsis root mycobiome.</title>
        <authorList>
            <person name="Mesny F."/>
            <person name="Miyauchi S."/>
            <person name="Thiergart T."/>
            <person name="Pickel B."/>
            <person name="Atanasova L."/>
            <person name="Karlsson M."/>
            <person name="Huettel B."/>
            <person name="Barry K.W."/>
            <person name="Haridas S."/>
            <person name="Chen C."/>
            <person name="Bauer D."/>
            <person name="Andreopoulos W."/>
            <person name="Pangilinan J."/>
            <person name="LaButti K."/>
            <person name="Riley R."/>
            <person name="Lipzen A."/>
            <person name="Clum A."/>
            <person name="Drula E."/>
            <person name="Henrissat B."/>
            <person name="Kohler A."/>
            <person name="Grigoriev I.V."/>
            <person name="Martin F.M."/>
            <person name="Hacquard S."/>
        </authorList>
    </citation>
    <scope>NUCLEOTIDE SEQUENCE [LARGE SCALE GENOMIC DNA]</scope>
    <source>
        <strain evidence="1 2">MPI-SDFR-AT-0079</strain>
    </source>
</reference>
<comment type="caution">
    <text evidence="1">The sequence shown here is derived from an EMBL/GenBank/DDBJ whole genome shotgun (WGS) entry which is preliminary data.</text>
</comment>
<organism evidence="1 2">
    <name type="scientific">Chaetomium tenue</name>
    <dbReference type="NCBI Taxonomy" id="1854479"/>
    <lineage>
        <taxon>Eukaryota</taxon>
        <taxon>Fungi</taxon>
        <taxon>Dikarya</taxon>
        <taxon>Ascomycota</taxon>
        <taxon>Pezizomycotina</taxon>
        <taxon>Sordariomycetes</taxon>
        <taxon>Sordariomycetidae</taxon>
        <taxon>Sordariales</taxon>
        <taxon>Chaetomiaceae</taxon>
        <taxon>Chaetomium</taxon>
    </lineage>
</organism>
<accession>A0ACB7PNR7</accession>
<keyword evidence="2" id="KW-1185">Reference proteome</keyword>
<evidence type="ECO:0000313" key="1">
    <source>
        <dbReference type="EMBL" id="KAH6641694.1"/>
    </source>
</evidence>
<sequence length="885" mass="98505">MASWVGMRATATPSQVDAVARAIRSTPIIDHHAHPLLKPEALSKKPLLAITTEATGDAIDSATTSLPHLRAVRQLASVLGCGYTWESVVAAIEEKRLECPEDWTADCLFGIETILVDDGLDTEDDAHAYSWHDDYTRSKCKRIVRIETIAADIIRRIGSACEKSAQTDDVFDDAFDEWIQEFDAQIVSALEDPDVVGFKSVICYRTGLDITNEFNEMQETPAREDFKQVIANYALLNFEKLQTKSLNDLVVHRTAQLIQGSPVKHKKPIQFHTGLGDNDLTLSKSSPSFLQDFIRLYPTVPIVLLHAGYPFTREMGYLATVYENVYADIGEVFPFVSQDGQERVLRQILELCPWSKILWSTDGHWFPETYLLAVIQMREVFETVLCGYVRNGHIGWRAAVDLVRDLLFKNANKLYHLELDFSEVEEESALAQGGYQSDAELLRAFLKDQPTPDFVRICWVDFTASHRMRMVPFRKFTSLLNEGHSTDIGITAAVFSLLQNDTMIPSASPTGEYRLHPDFSSLKRGPIEGHISLHGEFRQKSGARVPTCPRSVLQRAVEYGAQNNLSFLIGFEIEFVLLERVEQKTNSTTRYSALTTDGHAWSVSRSLANPKVATLLRDMVAALADMGIYVEQVHAESATGQFELVLPPYAPVEAADTLLHTRDVMSALAAAAGFKLTLHPKPIPHACGTASHMHLSLHSPNSGGGGGDKPDVYRPFYAGVLKHLRAVLAFAYANPASYERVADGHWAGGRWVAWGTQNRETPLRAIEGSHWEIKCLDGLANPYLAIAAVLFAGVRGVVDREVLVWGDCEIDPAKLTANDRKELNVSQMLPGSVEEGLVALRGDVELSEMMGSELVEGYVALKECELELLGKMGDEERRQWLMERY</sequence>
<name>A0ACB7PNR7_9PEZI</name>
<dbReference type="EMBL" id="JAGIZQ010000002">
    <property type="protein sequence ID" value="KAH6641694.1"/>
    <property type="molecule type" value="Genomic_DNA"/>
</dbReference>
<protein>
    <submittedName>
        <fullName evidence="1">Uncharacterized protein</fullName>
    </submittedName>
</protein>
<evidence type="ECO:0000313" key="2">
    <source>
        <dbReference type="Proteomes" id="UP000724584"/>
    </source>
</evidence>